<organism evidence="4 5">
    <name type="scientific">Streptacidiphilus cavernicola</name>
    <dbReference type="NCBI Taxonomy" id="3342716"/>
    <lineage>
        <taxon>Bacteria</taxon>
        <taxon>Bacillati</taxon>
        <taxon>Actinomycetota</taxon>
        <taxon>Actinomycetes</taxon>
        <taxon>Kitasatosporales</taxon>
        <taxon>Streptomycetaceae</taxon>
        <taxon>Streptacidiphilus</taxon>
    </lineage>
</organism>
<evidence type="ECO:0000256" key="2">
    <source>
        <dbReference type="SAM" id="Phobius"/>
    </source>
</evidence>
<protein>
    <submittedName>
        <fullName evidence="4">DUF6542 domain-containing protein</fullName>
    </submittedName>
</protein>
<feature type="transmembrane region" description="Helical" evidence="2">
    <location>
        <begin position="89"/>
        <end position="112"/>
    </location>
</feature>
<keyword evidence="2" id="KW-0472">Membrane</keyword>
<feature type="compositionally biased region" description="Low complexity" evidence="1">
    <location>
        <begin position="9"/>
        <end position="26"/>
    </location>
</feature>
<dbReference type="EMBL" id="JBHEZZ010000003">
    <property type="protein sequence ID" value="MFC1400871.1"/>
    <property type="molecule type" value="Genomic_DNA"/>
</dbReference>
<accession>A0ABV6UHD8</accession>
<sequence length="187" mass="18637">MSDARTTDRPGSAAVPGRAAAVPGPARSHDPEAGPGPRTPEQRGGGARRPAARPAQRAGAGPRTPHRLTAVGGAVVTLGATFLGGALDFWLFGGSGIVMGLAYVAACFQVAVRVRPADLAVAPISGPIAFAITLLVLGGGPGGFVGRIVSLATGLALQAGWLFTGTAISAVIALARHIALGRARRRG</sequence>
<proteinExistence type="predicted"/>
<keyword evidence="2" id="KW-1133">Transmembrane helix</keyword>
<feature type="transmembrane region" description="Helical" evidence="2">
    <location>
        <begin position="119"/>
        <end position="139"/>
    </location>
</feature>
<dbReference type="Proteomes" id="UP001592528">
    <property type="component" value="Unassembled WGS sequence"/>
</dbReference>
<feature type="compositionally biased region" description="Low complexity" evidence="1">
    <location>
        <begin position="48"/>
        <end position="63"/>
    </location>
</feature>
<reference evidence="4 5" key="1">
    <citation type="submission" date="2024-09" db="EMBL/GenBank/DDBJ databases">
        <authorList>
            <person name="Lee S.D."/>
        </authorList>
    </citation>
    <scope>NUCLEOTIDE SEQUENCE [LARGE SCALE GENOMIC DNA]</scope>
    <source>
        <strain evidence="4 5">N1-5</strain>
    </source>
</reference>
<evidence type="ECO:0000313" key="4">
    <source>
        <dbReference type="EMBL" id="MFC1400871.1"/>
    </source>
</evidence>
<evidence type="ECO:0000256" key="1">
    <source>
        <dbReference type="SAM" id="MobiDB-lite"/>
    </source>
</evidence>
<dbReference type="InterPro" id="IPR046672">
    <property type="entry name" value="DUF6542"/>
</dbReference>
<dbReference type="RefSeq" id="WP_084714761.1">
    <property type="nucleotide sequence ID" value="NZ_JBHEZZ010000003.1"/>
</dbReference>
<keyword evidence="2" id="KW-0812">Transmembrane</keyword>
<comment type="caution">
    <text evidence="4">The sequence shown here is derived from an EMBL/GenBank/DDBJ whole genome shotgun (WGS) entry which is preliminary data.</text>
</comment>
<keyword evidence="5" id="KW-1185">Reference proteome</keyword>
<feature type="transmembrane region" description="Helical" evidence="2">
    <location>
        <begin position="159"/>
        <end position="179"/>
    </location>
</feature>
<name>A0ABV6UHD8_9ACTN</name>
<evidence type="ECO:0000313" key="5">
    <source>
        <dbReference type="Proteomes" id="UP001592528"/>
    </source>
</evidence>
<feature type="domain" description="DUF6542" evidence="3">
    <location>
        <begin position="67"/>
        <end position="180"/>
    </location>
</feature>
<gene>
    <name evidence="4" type="ORF">ACEZDJ_06195</name>
</gene>
<feature type="region of interest" description="Disordered" evidence="1">
    <location>
        <begin position="1"/>
        <end position="66"/>
    </location>
</feature>
<feature type="transmembrane region" description="Helical" evidence="2">
    <location>
        <begin position="66"/>
        <end position="83"/>
    </location>
</feature>
<evidence type="ECO:0000259" key="3">
    <source>
        <dbReference type="Pfam" id="PF20177"/>
    </source>
</evidence>
<dbReference type="Pfam" id="PF20177">
    <property type="entry name" value="DUF6542"/>
    <property type="match status" value="1"/>
</dbReference>